<dbReference type="EMBL" id="CP003642">
    <property type="protein sequence ID" value="AFZ24434.1"/>
    <property type="molecule type" value="Genomic_DNA"/>
</dbReference>
<dbReference type="OrthoDB" id="5193828at2"/>
<evidence type="ECO:0000313" key="1">
    <source>
        <dbReference type="EMBL" id="AFZ24434.1"/>
    </source>
</evidence>
<name>K9WX89_9NOST</name>
<evidence type="ECO:0000313" key="2">
    <source>
        <dbReference type="Proteomes" id="UP000010475"/>
    </source>
</evidence>
<dbReference type="RefSeq" id="WP_015207688.1">
    <property type="nucleotide sequence ID" value="NC_019757.1"/>
</dbReference>
<keyword evidence="2" id="KW-1185">Reference proteome</keyword>
<gene>
    <name evidence="1" type="ORF">Cylst_2200</name>
</gene>
<dbReference type="KEGG" id="csg:Cylst_2200"/>
<dbReference type="eggNOG" id="ENOG5030YCI">
    <property type="taxonomic scope" value="Bacteria"/>
</dbReference>
<dbReference type="PATRIC" id="fig|56107.3.peg.2430"/>
<dbReference type="HOGENOM" id="CLU_1418884_0_0_3"/>
<protein>
    <submittedName>
        <fullName evidence="1">Uncharacterized protein</fullName>
    </submittedName>
</protein>
<dbReference type="AlphaFoldDB" id="K9WX89"/>
<dbReference type="STRING" id="56107.Cylst_2200"/>
<sequence length="181" mass="20067">MKTKTNLFAFSSVTLTFTYLTVGAVLAQVKLTNQSKLAINGIGPIRVRMTVPEAAKAAGTRLVSDPLNNNCYYIKPQGEPKDIGFMVTQGRISRVDVWRNKKITTLKGAKIGDSEARIKSLYPGQIKVSFHKYVQGGHYLTFVPKDSADKNYRVVFETDGKRVVTFRSGKLPEVEFVEGCS</sequence>
<organism evidence="1 2">
    <name type="scientific">Cylindrospermum stagnale PCC 7417</name>
    <dbReference type="NCBI Taxonomy" id="56107"/>
    <lineage>
        <taxon>Bacteria</taxon>
        <taxon>Bacillati</taxon>
        <taxon>Cyanobacteriota</taxon>
        <taxon>Cyanophyceae</taxon>
        <taxon>Nostocales</taxon>
        <taxon>Nostocaceae</taxon>
        <taxon>Cylindrospermum</taxon>
    </lineage>
</organism>
<reference evidence="1 2" key="1">
    <citation type="submission" date="2012-06" db="EMBL/GenBank/DDBJ databases">
        <title>Finished chromosome of genome of Cylindrospermum stagnale PCC 7417.</title>
        <authorList>
            <consortium name="US DOE Joint Genome Institute"/>
            <person name="Gugger M."/>
            <person name="Coursin T."/>
            <person name="Rippka R."/>
            <person name="Tandeau De Marsac N."/>
            <person name="Huntemann M."/>
            <person name="Wei C.-L."/>
            <person name="Han J."/>
            <person name="Detter J.C."/>
            <person name="Han C."/>
            <person name="Tapia R."/>
            <person name="Chen A."/>
            <person name="Kyrpides N."/>
            <person name="Mavromatis K."/>
            <person name="Markowitz V."/>
            <person name="Szeto E."/>
            <person name="Ivanova N."/>
            <person name="Pagani I."/>
            <person name="Pati A."/>
            <person name="Goodwin L."/>
            <person name="Nordberg H.P."/>
            <person name="Cantor M.N."/>
            <person name="Hua S.X."/>
            <person name="Woyke T."/>
            <person name="Kerfeld C.A."/>
        </authorList>
    </citation>
    <scope>NUCLEOTIDE SEQUENCE [LARGE SCALE GENOMIC DNA]</scope>
    <source>
        <strain evidence="1 2">PCC 7417</strain>
    </source>
</reference>
<dbReference type="Proteomes" id="UP000010475">
    <property type="component" value="Chromosome"/>
</dbReference>
<accession>K9WX89</accession>
<proteinExistence type="predicted"/>